<name>A0A4R0IYM3_9ACTN</name>
<evidence type="ECO:0000313" key="1">
    <source>
        <dbReference type="EMBL" id="TCC39153.1"/>
    </source>
</evidence>
<sequence>MVDSGGLWTPPEDELGEALQTAQLLIEEGRADEAGPYQQRVIELARERAGEHPDHYEAKHLMAATQYELAGSLNASGRHEEALAALHEAQLGYTELSDAGVLDATSFLADVRARRAMTQAHRGHGATAVLEMDGAVIAYGQLVSGPDGPKYQPDFARVLAMNALILRRYGDPALAVASADAATQLFLQLADQINDSPQSLSYARYLCSATAVSADVHAAEGRLDLALEADEIGLTTADTLADSESATDLRTLVAALTRKGKHLGIVGRIMDGEACLRTAFDTDAETAARVTEELDRGLPLNLVSALENAEIKLGPFEQYHRLVALSEPAPGMTLATVSGRTDPESAAVRASELAELVGPLLLQDVDAALTLGLESHYLFAISSERESHRMRYETSTYAPTWAKVLLDISAAYHQAGRSEMALDLAGWCAEVATALVPFTDDDTVMKDLAGSCYRHHGDLLAATGDLMASQHAHDAAEQLQLGR</sequence>
<protein>
    <recommendedName>
        <fullName evidence="3">Tetratricopeptide repeat protein</fullName>
    </recommendedName>
</protein>
<keyword evidence="2" id="KW-1185">Reference proteome</keyword>
<evidence type="ECO:0008006" key="3">
    <source>
        <dbReference type="Google" id="ProtNLM"/>
    </source>
</evidence>
<dbReference type="AlphaFoldDB" id="A0A4R0IYM3"/>
<proteinExistence type="predicted"/>
<gene>
    <name evidence="1" type="ORF">E0H75_39930</name>
</gene>
<dbReference type="OrthoDB" id="4034643at2"/>
<dbReference type="SUPFAM" id="SSF48452">
    <property type="entry name" value="TPR-like"/>
    <property type="match status" value="1"/>
</dbReference>
<dbReference type="InterPro" id="IPR011990">
    <property type="entry name" value="TPR-like_helical_dom_sf"/>
</dbReference>
<evidence type="ECO:0000313" key="2">
    <source>
        <dbReference type="Proteomes" id="UP000293342"/>
    </source>
</evidence>
<dbReference type="Gene3D" id="1.25.40.10">
    <property type="entry name" value="Tetratricopeptide repeat domain"/>
    <property type="match status" value="1"/>
</dbReference>
<dbReference type="RefSeq" id="WP_131518936.1">
    <property type="nucleotide sequence ID" value="NZ_SJKD01000014.1"/>
</dbReference>
<dbReference type="Proteomes" id="UP000293342">
    <property type="component" value="Unassembled WGS sequence"/>
</dbReference>
<accession>A0A4R0IYM3</accession>
<dbReference type="EMBL" id="SJKD01000014">
    <property type="protein sequence ID" value="TCC39153.1"/>
    <property type="molecule type" value="Genomic_DNA"/>
</dbReference>
<organism evidence="1 2">
    <name type="scientific">Kribbella capetownensis</name>
    <dbReference type="NCBI Taxonomy" id="1572659"/>
    <lineage>
        <taxon>Bacteria</taxon>
        <taxon>Bacillati</taxon>
        <taxon>Actinomycetota</taxon>
        <taxon>Actinomycetes</taxon>
        <taxon>Propionibacteriales</taxon>
        <taxon>Kribbellaceae</taxon>
        <taxon>Kribbella</taxon>
    </lineage>
</organism>
<comment type="caution">
    <text evidence="1">The sequence shown here is derived from an EMBL/GenBank/DDBJ whole genome shotgun (WGS) entry which is preliminary data.</text>
</comment>
<reference evidence="1 2" key="1">
    <citation type="submission" date="2019-02" db="EMBL/GenBank/DDBJ databases">
        <title>Kribbella capetownensis sp. nov. and Kribbella speibonae sp. nov., isolated from soil.</title>
        <authorList>
            <person name="Curtis S.M."/>
            <person name="Norton I."/>
            <person name="Everest G.J."/>
            <person name="Meyers P.R."/>
        </authorList>
    </citation>
    <scope>NUCLEOTIDE SEQUENCE [LARGE SCALE GENOMIC DNA]</scope>
    <source>
        <strain evidence="1 2">YM53</strain>
    </source>
</reference>